<dbReference type="Gene3D" id="2.50.20.10">
    <property type="entry name" value="Lipoprotein localisation LolA/LolB/LppX"/>
    <property type="match status" value="1"/>
</dbReference>
<comment type="similarity">
    <text evidence="2 10">Belongs to the LolA family.</text>
</comment>
<evidence type="ECO:0000256" key="3">
    <source>
        <dbReference type="ARBA" id="ARBA00011245"/>
    </source>
</evidence>
<dbReference type="SUPFAM" id="SSF89392">
    <property type="entry name" value="Prokaryotic lipoproteins and lipoprotein localization factors"/>
    <property type="match status" value="1"/>
</dbReference>
<evidence type="ECO:0000256" key="4">
    <source>
        <dbReference type="ARBA" id="ARBA00014035"/>
    </source>
</evidence>
<evidence type="ECO:0000256" key="10">
    <source>
        <dbReference type="HAMAP-Rule" id="MF_00240"/>
    </source>
</evidence>
<name>A0A853FKN1_9BURK</name>
<dbReference type="InterPro" id="IPR018323">
    <property type="entry name" value="OM_lipoprot_carrier_LolA_Pbac"/>
</dbReference>
<comment type="subcellular location">
    <subcellularLocation>
        <location evidence="1 10">Periplasm</location>
    </subcellularLocation>
</comment>
<evidence type="ECO:0000256" key="6">
    <source>
        <dbReference type="ARBA" id="ARBA00022729"/>
    </source>
</evidence>
<comment type="caution">
    <text evidence="12">The sequence shown here is derived from an EMBL/GenBank/DDBJ whole genome shotgun (WGS) entry which is preliminary data.</text>
</comment>
<feature type="signal peptide" evidence="10">
    <location>
        <begin position="1"/>
        <end position="21"/>
    </location>
</feature>
<keyword evidence="13" id="KW-1185">Reference proteome</keyword>
<evidence type="ECO:0000313" key="12">
    <source>
        <dbReference type="EMBL" id="NYT38931.1"/>
    </source>
</evidence>
<evidence type="ECO:0000256" key="8">
    <source>
        <dbReference type="ARBA" id="ARBA00022927"/>
    </source>
</evidence>
<evidence type="ECO:0000313" key="13">
    <source>
        <dbReference type="Proteomes" id="UP000580517"/>
    </source>
</evidence>
<keyword evidence="12" id="KW-0449">Lipoprotein</keyword>
<dbReference type="CDD" id="cd16325">
    <property type="entry name" value="LolA"/>
    <property type="match status" value="1"/>
</dbReference>
<protein>
    <recommendedName>
        <fullName evidence="4 10">Outer-membrane lipoprotein carrier protein</fullName>
    </recommendedName>
</protein>
<dbReference type="EMBL" id="JACCEW010000008">
    <property type="protein sequence ID" value="NYT38931.1"/>
    <property type="molecule type" value="Genomic_DNA"/>
</dbReference>
<dbReference type="HAMAP" id="MF_00240">
    <property type="entry name" value="LolA"/>
    <property type="match status" value="1"/>
</dbReference>
<keyword evidence="9 10" id="KW-0143">Chaperone</keyword>
<reference evidence="12 13" key="1">
    <citation type="submission" date="2020-07" db="EMBL/GenBank/DDBJ databases">
        <title>Taxonomic revisions and descriptions of new bacterial species based on genomic comparisons in the high-G+C-content subgroup of the family Alcaligenaceae.</title>
        <authorList>
            <person name="Szabo A."/>
            <person name="Felfoldi T."/>
        </authorList>
    </citation>
    <scope>NUCLEOTIDE SEQUENCE [LARGE SCALE GENOMIC DNA]</scope>
    <source>
        <strain evidence="12 13">DSM 25264</strain>
    </source>
</reference>
<dbReference type="GO" id="GO:0044874">
    <property type="term" value="P:lipoprotein localization to outer membrane"/>
    <property type="evidence" value="ECO:0007669"/>
    <property type="project" value="UniProtKB-UniRule"/>
</dbReference>
<evidence type="ECO:0000256" key="11">
    <source>
        <dbReference type="SAM" id="MobiDB-lite"/>
    </source>
</evidence>
<comment type="subunit">
    <text evidence="3 10">Monomer.</text>
</comment>
<evidence type="ECO:0000256" key="1">
    <source>
        <dbReference type="ARBA" id="ARBA00004418"/>
    </source>
</evidence>
<gene>
    <name evidence="10 12" type="primary">lolA</name>
    <name evidence="12" type="ORF">H0A68_18810</name>
</gene>
<keyword evidence="5 10" id="KW-0813">Transport</keyword>
<dbReference type="Proteomes" id="UP000580517">
    <property type="component" value="Unassembled WGS sequence"/>
</dbReference>
<comment type="function">
    <text evidence="10">Participates in the translocation of lipoproteins from the inner membrane to the outer membrane. Only forms a complex with a lipoprotein if the residue after the N-terminal Cys is not an aspartate (The Asp acts as a targeting signal to indicate that the lipoprotein should stay in the inner membrane).</text>
</comment>
<dbReference type="PANTHER" id="PTHR35869:SF1">
    <property type="entry name" value="OUTER-MEMBRANE LIPOPROTEIN CARRIER PROTEIN"/>
    <property type="match status" value="1"/>
</dbReference>
<organism evidence="12 13">
    <name type="scientific">Allopusillimonas soli</name>
    <dbReference type="NCBI Taxonomy" id="659016"/>
    <lineage>
        <taxon>Bacteria</taxon>
        <taxon>Pseudomonadati</taxon>
        <taxon>Pseudomonadota</taxon>
        <taxon>Betaproteobacteria</taxon>
        <taxon>Burkholderiales</taxon>
        <taxon>Alcaligenaceae</taxon>
        <taxon>Allopusillimonas</taxon>
    </lineage>
</organism>
<dbReference type="Pfam" id="PF03548">
    <property type="entry name" value="LolA"/>
    <property type="match status" value="1"/>
</dbReference>
<feature type="chain" id="PRO_5033194795" description="Outer-membrane lipoprotein carrier protein" evidence="10">
    <location>
        <begin position="22"/>
        <end position="208"/>
    </location>
</feature>
<keyword evidence="6 10" id="KW-0732">Signal</keyword>
<evidence type="ECO:0000256" key="5">
    <source>
        <dbReference type="ARBA" id="ARBA00022448"/>
    </source>
</evidence>
<dbReference type="PANTHER" id="PTHR35869">
    <property type="entry name" value="OUTER-MEMBRANE LIPOPROTEIN CARRIER PROTEIN"/>
    <property type="match status" value="1"/>
</dbReference>
<dbReference type="GO" id="GO:0042597">
    <property type="term" value="C:periplasmic space"/>
    <property type="evidence" value="ECO:0007669"/>
    <property type="project" value="UniProtKB-SubCell"/>
</dbReference>
<proteinExistence type="inferred from homology"/>
<accession>A0A853FKN1</accession>
<evidence type="ECO:0000256" key="9">
    <source>
        <dbReference type="ARBA" id="ARBA00023186"/>
    </source>
</evidence>
<dbReference type="InterPro" id="IPR029046">
    <property type="entry name" value="LolA/LolB/LppX"/>
</dbReference>
<sequence length="208" mass="22124" precursor="true">MKIKHLLAVAALALAPLATHAASAEAQLRKFIADVPSASGQFTQQRLSDKGQPSQGAESGTFSFKRPGQFNWHVVKPYEQLVVSDGKKVYQYDPDLAQVTVRPVGQSIGASPAAILFGEGSLDDNFTIAALPASDGIDWMRATPKGADAGFVHVDIGFLHGLPARLLLLDAFGQTTRIDLTDITLNPALGPDTFTFDPPAGVDVVKMQ</sequence>
<keyword evidence="7 10" id="KW-0574">Periplasm</keyword>
<evidence type="ECO:0000256" key="2">
    <source>
        <dbReference type="ARBA" id="ARBA00007615"/>
    </source>
</evidence>
<dbReference type="AlphaFoldDB" id="A0A853FKN1"/>
<evidence type="ECO:0000256" key="7">
    <source>
        <dbReference type="ARBA" id="ARBA00022764"/>
    </source>
</evidence>
<dbReference type="NCBIfam" id="TIGR00547">
    <property type="entry name" value="lolA"/>
    <property type="match status" value="1"/>
</dbReference>
<dbReference type="GO" id="GO:0042953">
    <property type="term" value="P:lipoprotein transport"/>
    <property type="evidence" value="ECO:0007669"/>
    <property type="project" value="InterPro"/>
</dbReference>
<feature type="region of interest" description="Disordered" evidence="11">
    <location>
        <begin position="42"/>
        <end position="62"/>
    </location>
</feature>
<dbReference type="InterPro" id="IPR004564">
    <property type="entry name" value="OM_lipoprot_carrier_LolA-like"/>
</dbReference>
<dbReference type="RefSeq" id="WP_129971390.1">
    <property type="nucleotide sequence ID" value="NZ_JACCEW010000008.1"/>
</dbReference>
<dbReference type="OrthoDB" id="9787361at2"/>
<keyword evidence="8 10" id="KW-0653">Protein transport</keyword>